<evidence type="ECO:0000256" key="7">
    <source>
        <dbReference type="ARBA" id="ARBA00022989"/>
    </source>
</evidence>
<dbReference type="InterPro" id="IPR036640">
    <property type="entry name" value="ABC1_TM_sf"/>
</dbReference>
<dbReference type="GO" id="GO:0005524">
    <property type="term" value="F:ATP binding"/>
    <property type="evidence" value="ECO:0007669"/>
    <property type="project" value="UniProtKB-KW"/>
</dbReference>
<dbReference type="FunFam" id="3.40.50.300:FF:000221">
    <property type="entry name" value="Multidrug ABC transporter ATP-binding protein"/>
    <property type="match status" value="1"/>
</dbReference>
<evidence type="ECO:0000259" key="9">
    <source>
        <dbReference type="PROSITE" id="PS50893"/>
    </source>
</evidence>
<dbReference type="InterPro" id="IPR003439">
    <property type="entry name" value="ABC_transporter-like_ATP-bd"/>
</dbReference>
<dbReference type="GO" id="GO:0042626">
    <property type="term" value="F:ATPase-coupled transmembrane transporter activity"/>
    <property type="evidence" value="ECO:0007669"/>
    <property type="project" value="TreeGrafter"/>
</dbReference>
<evidence type="ECO:0000256" key="3">
    <source>
        <dbReference type="ARBA" id="ARBA00022475"/>
    </source>
</evidence>
<accession>A0A7J0FMV4</accession>
<proteinExistence type="predicted"/>
<evidence type="ECO:0000256" key="1">
    <source>
        <dbReference type="ARBA" id="ARBA00004651"/>
    </source>
</evidence>
<keyword evidence="8" id="KW-0472">Membrane</keyword>
<keyword evidence="6" id="KW-0067">ATP-binding</keyword>
<dbReference type="AlphaFoldDB" id="A0A7J0FMV4"/>
<dbReference type="PROSITE" id="PS00211">
    <property type="entry name" value="ABC_TRANSPORTER_1"/>
    <property type="match status" value="1"/>
</dbReference>
<evidence type="ECO:0000256" key="8">
    <source>
        <dbReference type="ARBA" id="ARBA00023136"/>
    </source>
</evidence>
<keyword evidence="5" id="KW-0547">Nucleotide-binding</keyword>
<comment type="subcellular location">
    <subcellularLocation>
        <location evidence="1">Cell membrane</location>
        <topology evidence="1">Multi-pass membrane protein</topology>
    </subcellularLocation>
</comment>
<dbReference type="GO" id="GO:0005886">
    <property type="term" value="C:plasma membrane"/>
    <property type="evidence" value="ECO:0007669"/>
    <property type="project" value="UniProtKB-SubCell"/>
</dbReference>
<dbReference type="Proteomes" id="UP000585474">
    <property type="component" value="Unassembled WGS sequence"/>
</dbReference>
<dbReference type="Gene3D" id="3.40.50.300">
    <property type="entry name" value="P-loop containing nucleotide triphosphate hydrolases"/>
    <property type="match status" value="2"/>
</dbReference>
<feature type="domain" description="ABC transporter" evidence="9">
    <location>
        <begin position="405"/>
        <end position="650"/>
    </location>
</feature>
<evidence type="ECO:0000256" key="2">
    <source>
        <dbReference type="ARBA" id="ARBA00022448"/>
    </source>
</evidence>
<dbReference type="SUPFAM" id="SSF52540">
    <property type="entry name" value="P-loop containing nucleoside triphosphate hydrolases"/>
    <property type="match status" value="2"/>
</dbReference>
<protein>
    <submittedName>
        <fullName evidence="10">ABC transporter of the mitochondrion 3</fullName>
    </submittedName>
</protein>
<evidence type="ECO:0000313" key="11">
    <source>
        <dbReference type="Proteomes" id="UP000585474"/>
    </source>
</evidence>
<evidence type="ECO:0000256" key="5">
    <source>
        <dbReference type="ARBA" id="ARBA00022741"/>
    </source>
</evidence>
<dbReference type="Gene3D" id="1.20.1560.10">
    <property type="entry name" value="ABC transporter type 1, transmembrane domain"/>
    <property type="match status" value="2"/>
</dbReference>
<dbReference type="InterPro" id="IPR039421">
    <property type="entry name" value="Type_1_exporter"/>
</dbReference>
<comment type="caution">
    <text evidence="10">The sequence shown here is derived from an EMBL/GenBank/DDBJ whole genome shotgun (WGS) entry which is preliminary data.</text>
</comment>
<dbReference type="InterPro" id="IPR027417">
    <property type="entry name" value="P-loop_NTPase"/>
</dbReference>
<dbReference type="OrthoDB" id="6500128at2759"/>
<evidence type="ECO:0000256" key="6">
    <source>
        <dbReference type="ARBA" id="ARBA00022840"/>
    </source>
</evidence>
<sequence length="790" mass="87269">MPNCYALYSTSTGNEVVKQGANQGQTATVAKERNSGEQVADTKILSTLVKYLWMKKDNLEFRLRVPFLFKLAVDWLTTATGNASAVASFTTANSTALALFWTPAAVLVGYGIARAGASAFNGISFLVVFSHLHELDLHYHLSRETGALSRIIDRGSRAINFILSAMVFNVVPTILEWRTKFRKAMNKADNDANTRAIDSLINYEVMVNGLLFQLSLPLNFLGSVYRETVQSLVDMKSMFQLLEERPEIRDEPDAKPLELKGGNIEFDNVHFSYLPGRKILDGVSFVVPAGKSVAIVGTSGSGPLLEKVVVQRWPDRHLDVCKLVKVYLLPSHLEAQRLSESGVKFGDRPVCLEWWSPICCCLKSDVGPIKYVWSIAQEWPFDNALVKALELQSFIADKDGAFEVPRAGAVARYDASNWVRAYNMISVGVGSEGMCRIGNWNWEEGYRNENGWHGKSTILRLIFRFFDTDSGNIRIDGQHVRKVTLHSLRKPIGVVPQDTVLFNDTIFHNIHYGRLSATPEEVYDAARRAAIHDTIMNFPEKYSTVVGERGLKLSGGEKQRVALARAFLKAPAILLCDEATSALDSTTEAEILTFLKSLASNRTSVFVAHRLTTAMQCDEIIVLENGKVVEQGPHEILLSKAGRYAQLWGQQNNAADGIDTSIKVLTQILVATQNGELLKFTQGTRVKDVVVSYPDHKVIPVAPAGHVPAQQPPALLPGAGRGGHRRRPLPESSDAGFENDGEVAVVLSQVLGLEDFGFKKLPWKPAMQTIPEVISPTLSCKCVQMNLLNF</sequence>
<gene>
    <name evidence="10" type="ORF">Acr_13g0008790</name>
</gene>
<keyword evidence="3" id="KW-1003">Cell membrane</keyword>
<dbReference type="PANTHER" id="PTHR24221">
    <property type="entry name" value="ATP-BINDING CASSETTE SUB-FAMILY B"/>
    <property type="match status" value="1"/>
</dbReference>
<dbReference type="PANTHER" id="PTHR24221:SF402">
    <property type="entry name" value="IRON-SULFUR CLUSTERS TRANSPORTER ABCB7, MITOCHONDRIAL"/>
    <property type="match status" value="1"/>
</dbReference>
<keyword evidence="11" id="KW-1185">Reference proteome</keyword>
<reference evidence="10 11" key="1">
    <citation type="submission" date="2019-07" db="EMBL/GenBank/DDBJ databases">
        <title>De Novo Assembly of kiwifruit Actinidia rufa.</title>
        <authorList>
            <person name="Sugita-Konishi S."/>
            <person name="Sato K."/>
            <person name="Mori E."/>
            <person name="Abe Y."/>
            <person name="Kisaki G."/>
            <person name="Hamano K."/>
            <person name="Suezawa K."/>
            <person name="Otani M."/>
            <person name="Fukuda T."/>
            <person name="Manabe T."/>
            <person name="Gomi K."/>
            <person name="Tabuchi M."/>
            <person name="Akimitsu K."/>
            <person name="Kataoka I."/>
        </authorList>
    </citation>
    <scope>NUCLEOTIDE SEQUENCE [LARGE SCALE GENOMIC DNA]</scope>
    <source>
        <strain evidence="11">cv. Fuchu</strain>
    </source>
</reference>
<dbReference type="PROSITE" id="PS50893">
    <property type="entry name" value="ABC_TRANSPORTER_2"/>
    <property type="match status" value="1"/>
</dbReference>
<dbReference type="GO" id="GO:0006879">
    <property type="term" value="P:intracellular iron ion homeostasis"/>
    <property type="evidence" value="ECO:0007669"/>
    <property type="project" value="TreeGrafter"/>
</dbReference>
<dbReference type="InterPro" id="IPR017871">
    <property type="entry name" value="ABC_transporter-like_CS"/>
</dbReference>
<dbReference type="Pfam" id="PF00005">
    <property type="entry name" value="ABC_tran"/>
    <property type="match status" value="1"/>
</dbReference>
<name>A0A7J0FMV4_9ERIC</name>
<dbReference type="GO" id="GO:0005743">
    <property type="term" value="C:mitochondrial inner membrane"/>
    <property type="evidence" value="ECO:0007669"/>
    <property type="project" value="TreeGrafter"/>
</dbReference>
<keyword evidence="2" id="KW-0813">Transport</keyword>
<evidence type="ECO:0000256" key="4">
    <source>
        <dbReference type="ARBA" id="ARBA00022692"/>
    </source>
</evidence>
<dbReference type="SUPFAM" id="SSF90123">
    <property type="entry name" value="ABC transporter transmembrane region"/>
    <property type="match status" value="1"/>
</dbReference>
<keyword evidence="7" id="KW-1133">Transmembrane helix</keyword>
<dbReference type="EMBL" id="BJWL01000013">
    <property type="protein sequence ID" value="GFY99479.1"/>
    <property type="molecule type" value="Genomic_DNA"/>
</dbReference>
<keyword evidence="4" id="KW-0812">Transmembrane</keyword>
<dbReference type="GO" id="GO:0016887">
    <property type="term" value="F:ATP hydrolysis activity"/>
    <property type="evidence" value="ECO:0007669"/>
    <property type="project" value="InterPro"/>
</dbReference>
<organism evidence="10 11">
    <name type="scientific">Actinidia rufa</name>
    <dbReference type="NCBI Taxonomy" id="165716"/>
    <lineage>
        <taxon>Eukaryota</taxon>
        <taxon>Viridiplantae</taxon>
        <taxon>Streptophyta</taxon>
        <taxon>Embryophyta</taxon>
        <taxon>Tracheophyta</taxon>
        <taxon>Spermatophyta</taxon>
        <taxon>Magnoliopsida</taxon>
        <taxon>eudicotyledons</taxon>
        <taxon>Gunneridae</taxon>
        <taxon>Pentapetalae</taxon>
        <taxon>asterids</taxon>
        <taxon>Ericales</taxon>
        <taxon>Actinidiaceae</taxon>
        <taxon>Actinidia</taxon>
    </lineage>
</organism>
<evidence type="ECO:0000313" key="10">
    <source>
        <dbReference type="EMBL" id="GFY99479.1"/>
    </source>
</evidence>